<feature type="transmembrane region" description="Helical" evidence="1">
    <location>
        <begin position="55"/>
        <end position="75"/>
    </location>
</feature>
<evidence type="ECO:0000313" key="2">
    <source>
        <dbReference type="EMBL" id="QKG84712.1"/>
    </source>
</evidence>
<keyword evidence="1" id="KW-1133">Transmembrane helix</keyword>
<keyword evidence="3" id="KW-1185">Reference proteome</keyword>
<dbReference type="InterPro" id="IPR035238">
    <property type="entry name" value="DUF5345"/>
</dbReference>
<accession>A0A7D4BFZ4</accession>
<sequence>MNQDRGIEDKEIIAKIRESLDWVEENQEDSLPDLIWFEQKVFMEQRLLRKKKWELVLFLFTALLITSGLTVLFYLEPASFMLLQIIGLIMVVAFVFIQKDRVVNR</sequence>
<dbReference type="KEGG" id="kpul:GXN76_09670"/>
<proteinExistence type="predicted"/>
<dbReference type="Pfam" id="PF17280">
    <property type="entry name" value="DUF5345"/>
    <property type="match status" value="1"/>
</dbReference>
<gene>
    <name evidence="2" type="ORF">GXN76_09670</name>
</gene>
<evidence type="ECO:0000313" key="3">
    <source>
        <dbReference type="Proteomes" id="UP000503088"/>
    </source>
</evidence>
<organism evidence="2 3">
    <name type="scientific">Kroppenstedtia pulmonis</name>
    <dbReference type="NCBI Taxonomy" id="1380685"/>
    <lineage>
        <taxon>Bacteria</taxon>
        <taxon>Bacillati</taxon>
        <taxon>Bacillota</taxon>
        <taxon>Bacilli</taxon>
        <taxon>Bacillales</taxon>
        <taxon>Thermoactinomycetaceae</taxon>
        <taxon>Kroppenstedtia</taxon>
    </lineage>
</organism>
<reference evidence="2 3" key="1">
    <citation type="submission" date="2020-01" db="EMBL/GenBank/DDBJ databases">
        <authorList>
            <person name="Gulvik C.A."/>
            <person name="Batra D.G."/>
        </authorList>
    </citation>
    <scope>NUCLEOTIDE SEQUENCE [LARGE SCALE GENOMIC DNA]</scope>
    <source>
        <strain evidence="2 3">W9323</strain>
    </source>
</reference>
<protein>
    <submittedName>
        <fullName evidence="2">YxlC family protein</fullName>
    </submittedName>
</protein>
<evidence type="ECO:0000256" key="1">
    <source>
        <dbReference type="SAM" id="Phobius"/>
    </source>
</evidence>
<feature type="transmembrane region" description="Helical" evidence="1">
    <location>
        <begin position="81"/>
        <end position="97"/>
    </location>
</feature>
<keyword evidence="1" id="KW-0812">Transmembrane</keyword>
<keyword evidence="1" id="KW-0472">Membrane</keyword>
<name>A0A7D4BFZ4_9BACL</name>
<dbReference type="Proteomes" id="UP000503088">
    <property type="component" value="Chromosome"/>
</dbReference>
<dbReference type="EMBL" id="CP048104">
    <property type="protein sequence ID" value="QKG84712.1"/>
    <property type="molecule type" value="Genomic_DNA"/>
</dbReference>
<dbReference type="AlphaFoldDB" id="A0A7D4BFZ4"/>